<proteinExistence type="predicted"/>
<name>A0A9X3AEZ3_9GAMM</name>
<evidence type="ECO:0000313" key="3">
    <source>
        <dbReference type="EMBL" id="MCT7357571.1"/>
    </source>
</evidence>
<dbReference type="AlphaFoldDB" id="A0A9X3AEZ3"/>
<dbReference type="EMBL" id="JAOANI010000002">
    <property type="protein sequence ID" value="MCT7357571.1"/>
    <property type="molecule type" value="Genomic_DNA"/>
</dbReference>
<keyword evidence="2" id="KW-0812">Transmembrane</keyword>
<dbReference type="Proteomes" id="UP001147830">
    <property type="component" value="Unassembled WGS sequence"/>
</dbReference>
<accession>A0A9X3AEZ3</accession>
<keyword evidence="2" id="KW-0472">Membrane</keyword>
<feature type="transmembrane region" description="Helical" evidence="2">
    <location>
        <begin position="7"/>
        <end position="26"/>
    </location>
</feature>
<evidence type="ECO:0000313" key="4">
    <source>
        <dbReference type="Proteomes" id="UP001147830"/>
    </source>
</evidence>
<feature type="region of interest" description="Disordered" evidence="1">
    <location>
        <begin position="425"/>
        <end position="445"/>
    </location>
</feature>
<organism evidence="3 4">
    <name type="scientific">Thalassolituus pacificus</name>
    <dbReference type="NCBI Taxonomy" id="2975440"/>
    <lineage>
        <taxon>Bacteria</taxon>
        <taxon>Pseudomonadati</taxon>
        <taxon>Pseudomonadota</taxon>
        <taxon>Gammaproteobacteria</taxon>
        <taxon>Oceanospirillales</taxon>
        <taxon>Oceanospirillaceae</taxon>
        <taxon>Thalassolituus</taxon>
    </lineage>
</organism>
<gene>
    <name evidence="3" type="ORF">NYR02_00855</name>
</gene>
<keyword evidence="2" id="KW-1133">Transmembrane helix</keyword>
<comment type="caution">
    <text evidence="3">The sequence shown here is derived from an EMBL/GenBank/DDBJ whole genome shotgun (WGS) entry which is preliminary data.</text>
</comment>
<dbReference type="RefSeq" id="WP_260974504.1">
    <property type="nucleotide sequence ID" value="NZ_JAOANI010000002.1"/>
</dbReference>
<reference evidence="3" key="1">
    <citation type="journal article" date="2022" name="Front. Microbiol.">
        <title>Genome-based taxonomic rearrangement of Oceanobacter-related bacteria including the description of Thalassolituus hydrocarbonoclasticus sp. nov. and Thalassolituus pacificus sp. nov. and emended description of the genus Thalassolituus.</title>
        <authorList>
            <person name="Dong C."/>
            <person name="Wei L."/>
            <person name="Wang J."/>
            <person name="Lai Q."/>
            <person name="Huang Z."/>
            <person name="Shao Z."/>
        </authorList>
    </citation>
    <scope>NUCLEOTIDE SEQUENCE</scope>
    <source>
        <strain evidence="3">59MF3M-4</strain>
    </source>
</reference>
<evidence type="ECO:0000256" key="1">
    <source>
        <dbReference type="SAM" id="MobiDB-lite"/>
    </source>
</evidence>
<sequence>MRWLIRILLSLVALLILAGAGFYLYVQSLPTKPPAFVSAADLQSGQASMPLNCAAGSALNAAYRVRVEVQSRLNGQPVYASSLSFRTQLQQANADLIRAVATDIRVDEGDGAEALPDLPYLSRVESGQGAVFVAFNDLGLMEQHPLAVISQLLKGLSVGKEGETYRYAYDSLQRLYRYRHTPSATERAVFSTGTGLSLLSRDFDAHRSDWRIVSDGGCLPQQLVSTERQALQIAGQQGFIEFRLQAEGIPLYADLSRYVFSASANATQRWQMRQVSTADFAAPVTSAEDMWSVFAGFAEERNSARLIRAAEYLLDHLSPYELAEALQGVGPELSDEAGRDLIFALGITGRPEAEDFMLDVLQALPQGAGEAADMQKVRLMVALSGNGRVTPRAYSALDSLARNAQESVNVQANALINMGSMVRQLERQGTDSRSQQQQLSQLLSERMDGPQAASAIMAANNGGLTNLDGDIIAHLASSSSRERYAAGMTLSRNPQHYPLLLEHLQGESSNLVNQTILANLDVSKLSQVQRNQLDTLASRSADADKARLIQQFLSR</sequence>
<reference evidence="3" key="2">
    <citation type="submission" date="2022-08" db="EMBL/GenBank/DDBJ databases">
        <authorList>
            <person name="Dong C."/>
        </authorList>
    </citation>
    <scope>NUCLEOTIDE SEQUENCE</scope>
    <source>
        <strain evidence="3">59MF3M-4</strain>
    </source>
</reference>
<protein>
    <submittedName>
        <fullName evidence="3">DUF2586 domain-containing protein</fullName>
    </submittedName>
</protein>
<keyword evidence="4" id="KW-1185">Reference proteome</keyword>
<evidence type="ECO:0000256" key="2">
    <source>
        <dbReference type="SAM" id="Phobius"/>
    </source>
</evidence>
<feature type="compositionally biased region" description="Low complexity" evidence="1">
    <location>
        <begin position="434"/>
        <end position="444"/>
    </location>
</feature>